<dbReference type="AlphaFoldDB" id="A0A414ITT1"/>
<keyword evidence="1" id="KW-0812">Transmembrane</keyword>
<evidence type="ECO:0000256" key="1">
    <source>
        <dbReference type="SAM" id="Phobius"/>
    </source>
</evidence>
<feature type="transmembrane region" description="Helical" evidence="1">
    <location>
        <begin position="251"/>
        <end position="269"/>
    </location>
</feature>
<feature type="transmembrane region" description="Helical" evidence="1">
    <location>
        <begin position="302"/>
        <end position="320"/>
    </location>
</feature>
<dbReference type="RefSeq" id="WP_117997164.1">
    <property type="nucleotide sequence ID" value="NZ_QRWI01000006.1"/>
</dbReference>
<feature type="transmembrane region" description="Helical" evidence="1">
    <location>
        <begin position="169"/>
        <end position="197"/>
    </location>
</feature>
<evidence type="ECO:0000313" key="2">
    <source>
        <dbReference type="EMBL" id="RHE32109.1"/>
    </source>
</evidence>
<accession>A0A414ITT1</accession>
<sequence length="365" mass="42652">MIPYLVIFVCSIFFLYVSDKTKNRAIKFLFTVIAILLPSILAGLRDYSIGTDVELYGNIWFKNACYANDYFEYVQHAMWGSIGIGYSTLNYIVAMFTDNAHWFYFILNLITNSFVYFGLRRNRDICSIPVGCIVYYFIFYGIFLNALRQSVAVVIVFWGFYYIRNNNLIKYILTVILASMFHSTALIAIVLYAIHWFVNMKNSSTRRSILIVCLAAVSLEFWNIVTVLSKYGFISDRYSIYGNNLSSGGGFIIRIIFYGFFCFVLYFLANYSSNSLLENDFKIYNLISVLFSVLSARDAQSVRIVMYYDIFLIYYFSYILKNNLIVKRNKAGFKIIMIVLLILYWIVVFGIRKSDQIVPYQFMRR</sequence>
<gene>
    <name evidence="2" type="ORF">DW753_07635</name>
</gene>
<keyword evidence="1" id="KW-1133">Transmembrane helix</keyword>
<feature type="transmembrane region" description="Helical" evidence="1">
    <location>
        <begin position="332"/>
        <end position="351"/>
    </location>
</feature>
<evidence type="ECO:0000313" key="3">
    <source>
        <dbReference type="Proteomes" id="UP000285290"/>
    </source>
</evidence>
<feature type="transmembrane region" description="Helical" evidence="1">
    <location>
        <begin position="25"/>
        <end position="44"/>
    </location>
</feature>
<feature type="transmembrane region" description="Helical" evidence="1">
    <location>
        <begin position="209"/>
        <end position="231"/>
    </location>
</feature>
<reference evidence="2 3" key="1">
    <citation type="submission" date="2018-08" db="EMBL/GenBank/DDBJ databases">
        <title>A genome reference for cultivated species of the human gut microbiota.</title>
        <authorList>
            <person name="Zou Y."/>
            <person name="Xue W."/>
            <person name="Luo G."/>
        </authorList>
    </citation>
    <scope>NUCLEOTIDE SEQUENCE [LARGE SCALE GENOMIC DNA]</scope>
    <source>
        <strain evidence="2 3">AM29-10</strain>
    </source>
</reference>
<organism evidence="2 3">
    <name type="scientific">Agathobacter rectalis</name>
    <dbReference type="NCBI Taxonomy" id="39491"/>
    <lineage>
        <taxon>Bacteria</taxon>
        <taxon>Bacillati</taxon>
        <taxon>Bacillota</taxon>
        <taxon>Clostridia</taxon>
        <taxon>Lachnospirales</taxon>
        <taxon>Lachnospiraceae</taxon>
        <taxon>Agathobacter</taxon>
    </lineage>
</organism>
<protein>
    <submittedName>
        <fullName evidence="2">EpsG family protein</fullName>
    </submittedName>
</protein>
<proteinExistence type="predicted"/>
<dbReference type="Proteomes" id="UP000285290">
    <property type="component" value="Unassembled WGS sequence"/>
</dbReference>
<name>A0A414ITT1_9FIRM</name>
<feature type="transmembrane region" description="Helical" evidence="1">
    <location>
        <begin position="101"/>
        <end position="119"/>
    </location>
</feature>
<keyword evidence="1" id="KW-0472">Membrane</keyword>
<feature type="transmembrane region" description="Helical" evidence="1">
    <location>
        <begin position="131"/>
        <end position="163"/>
    </location>
</feature>
<comment type="caution">
    <text evidence="2">The sequence shown here is derived from an EMBL/GenBank/DDBJ whole genome shotgun (WGS) entry which is preliminary data.</text>
</comment>
<dbReference type="EMBL" id="QSKC01000008">
    <property type="protein sequence ID" value="RHE32109.1"/>
    <property type="molecule type" value="Genomic_DNA"/>
</dbReference>
<dbReference type="InterPro" id="IPR049458">
    <property type="entry name" value="EpsG-like"/>
</dbReference>
<dbReference type="Pfam" id="PF14897">
    <property type="entry name" value="EpsG"/>
    <property type="match status" value="1"/>
</dbReference>